<dbReference type="PANTHER" id="PTHR43787:SF11">
    <property type="entry name" value="UPF0026 PROTEIN SLR1464"/>
    <property type="match status" value="1"/>
</dbReference>
<dbReference type="eggNOG" id="COG0731">
    <property type="taxonomic scope" value="Bacteria"/>
</dbReference>
<reference evidence="8 9" key="1">
    <citation type="journal article" date="2011" name="Stand. Genomic Sci.">
        <title>Complete genome sequence of the acetate-degrading sulfate reducer Desulfobacca acetoxidans type strain (ASRB2).</title>
        <authorList>
            <person name="Goker M."/>
            <person name="Teshima H."/>
            <person name="Lapidus A."/>
            <person name="Nolan M."/>
            <person name="Lucas S."/>
            <person name="Hammon N."/>
            <person name="Deshpande S."/>
            <person name="Cheng J.F."/>
            <person name="Tapia R."/>
            <person name="Han C."/>
            <person name="Goodwin L."/>
            <person name="Pitluck S."/>
            <person name="Huntemann M."/>
            <person name="Liolios K."/>
            <person name="Ivanova N."/>
            <person name="Pagani I."/>
            <person name="Mavromatis K."/>
            <person name="Ovchinikova G."/>
            <person name="Pati A."/>
            <person name="Chen A."/>
            <person name="Palaniappan K."/>
            <person name="Land M."/>
            <person name="Hauser L."/>
            <person name="Brambilla E.M."/>
            <person name="Rohde M."/>
            <person name="Spring S."/>
            <person name="Detter J.C."/>
            <person name="Woyke T."/>
            <person name="Bristow J."/>
            <person name="Eisen J.A."/>
            <person name="Markowitz V."/>
            <person name="Hugenholtz P."/>
            <person name="Kyrpides N.C."/>
            <person name="Klenk H.P."/>
        </authorList>
    </citation>
    <scope>NUCLEOTIDE SEQUENCE [LARGE SCALE GENOMIC DNA]</scope>
    <source>
        <strain evidence="9">ATCC 700848 / DSM 11109 / ASRB2</strain>
    </source>
</reference>
<evidence type="ECO:0000313" key="9">
    <source>
        <dbReference type="Proteomes" id="UP000000483"/>
    </source>
</evidence>
<name>F2NFX1_DESAR</name>
<reference evidence="9" key="2">
    <citation type="submission" date="2011-03" db="EMBL/GenBank/DDBJ databases">
        <title>The complete genome of Desulfobacca acetoxidans DSM 11109.</title>
        <authorList>
            <consortium name="US DOE Joint Genome Institute (JGI-PGF)"/>
            <person name="Lucas S."/>
            <person name="Copeland A."/>
            <person name="Lapidus A."/>
            <person name="Bruce D."/>
            <person name="Goodwin L."/>
            <person name="Pitluck S."/>
            <person name="Peters L."/>
            <person name="Kyrpides N."/>
            <person name="Mavromatis K."/>
            <person name="Ivanova N."/>
            <person name="Ovchinnikova G."/>
            <person name="Teshima H."/>
            <person name="Detter J.C."/>
            <person name="Han C."/>
            <person name="Land M."/>
            <person name="Hauser L."/>
            <person name="Markowitz V."/>
            <person name="Cheng J.-F."/>
            <person name="Hugenholtz P."/>
            <person name="Woyke T."/>
            <person name="Wu D."/>
            <person name="Spring S."/>
            <person name="Schueler E."/>
            <person name="Brambilla E."/>
            <person name="Klenk H.-P."/>
            <person name="Eisen J.A."/>
        </authorList>
    </citation>
    <scope>NUCLEOTIDE SEQUENCE [LARGE SCALE GENOMIC DNA]</scope>
    <source>
        <strain evidence="9">ATCC 700848 / DSM 11109 / ASRB2</strain>
    </source>
</reference>
<comment type="cofactor">
    <cofactor evidence="1">
        <name>[4Fe-4S] cluster</name>
        <dbReference type="ChEBI" id="CHEBI:49883"/>
    </cofactor>
</comment>
<dbReference type="InterPro" id="IPR036390">
    <property type="entry name" value="WH_DNA-bd_sf"/>
</dbReference>
<dbReference type="AlphaFoldDB" id="F2NFX1"/>
<dbReference type="InterPro" id="IPR058240">
    <property type="entry name" value="rSAM_sf"/>
</dbReference>
<dbReference type="GO" id="GO:0046872">
    <property type="term" value="F:metal ion binding"/>
    <property type="evidence" value="ECO:0007669"/>
    <property type="project" value="UniProtKB-KW"/>
</dbReference>
<dbReference type="Proteomes" id="UP000000483">
    <property type="component" value="Chromosome"/>
</dbReference>
<dbReference type="HOGENOM" id="CLU_058377_0_0_7"/>
<dbReference type="InterPro" id="IPR013785">
    <property type="entry name" value="Aldolase_TIM"/>
</dbReference>
<keyword evidence="2" id="KW-0004">4Fe-4S</keyword>
<keyword evidence="3" id="KW-0949">S-adenosyl-L-methionine</keyword>
<keyword evidence="5" id="KW-0408">Iron</keyword>
<organism evidence="8 9">
    <name type="scientific">Desulfobacca acetoxidans (strain ATCC 700848 / DSM 11109 / ASRB2)</name>
    <dbReference type="NCBI Taxonomy" id="880072"/>
    <lineage>
        <taxon>Bacteria</taxon>
        <taxon>Pseudomonadati</taxon>
        <taxon>Thermodesulfobacteriota</taxon>
        <taxon>Desulfobaccia</taxon>
        <taxon>Desulfobaccales</taxon>
        <taxon>Desulfobaccaceae</taxon>
        <taxon>Desulfobacca</taxon>
    </lineage>
</organism>
<sequence length="306" mass="33767">MKYLFGPVPSRRLGMSLGVDLIPPKTCPFDCIYCEVGPTTVKTRERREYIPAQEILAELEEYLANASQNPDYITLAGSGEPTLNSALGRIIRRTKELTSTPVAVLTNGALLSLPEVRREIINADVILPSLDAVTPALFEMINRPVAGLIIGALITGLHHLRAEYSGQIWLEILLLRGLNDTETELANLKKAIQKLQPDRVQLNTAVRPATEETAKPLTPEELAAAASFLGEGTEVIADFSGSVHPTFILTDSELLATLARRPQTARDLAEVLGMPLVAVMKRLDHLFREGRVSRSQRQNRIFYQTH</sequence>
<dbReference type="InterPro" id="IPR036388">
    <property type="entry name" value="WH-like_DNA-bd_sf"/>
</dbReference>
<dbReference type="PANTHER" id="PTHR43787">
    <property type="entry name" value="FEMO COFACTOR BIOSYNTHESIS PROTEIN NIFB-RELATED"/>
    <property type="match status" value="1"/>
</dbReference>
<dbReference type="STRING" id="880072.Desac_2419"/>
<accession>F2NFX1</accession>
<evidence type="ECO:0000256" key="3">
    <source>
        <dbReference type="ARBA" id="ARBA00022691"/>
    </source>
</evidence>
<dbReference type="Gene3D" id="1.10.10.10">
    <property type="entry name" value="Winged helix-like DNA-binding domain superfamily/Winged helix DNA-binding domain"/>
    <property type="match status" value="1"/>
</dbReference>
<dbReference type="EMBL" id="CP002629">
    <property type="protein sequence ID" value="AEB10240.1"/>
    <property type="molecule type" value="Genomic_DNA"/>
</dbReference>
<dbReference type="SUPFAM" id="SSF102114">
    <property type="entry name" value="Radical SAM enzymes"/>
    <property type="match status" value="1"/>
</dbReference>
<keyword evidence="9" id="KW-1185">Reference proteome</keyword>
<dbReference type="Pfam" id="PF04055">
    <property type="entry name" value="Radical_SAM"/>
    <property type="match status" value="1"/>
</dbReference>
<keyword evidence="6" id="KW-0411">Iron-sulfur</keyword>
<keyword evidence="4" id="KW-0479">Metal-binding</keyword>
<dbReference type="InterPro" id="IPR007197">
    <property type="entry name" value="rSAM"/>
</dbReference>
<dbReference type="OrthoDB" id="9800840at2"/>
<dbReference type="PROSITE" id="PS51918">
    <property type="entry name" value="RADICAL_SAM"/>
    <property type="match status" value="1"/>
</dbReference>
<feature type="domain" description="Radical SAM core" evidence="7">
    <location>
        <begin position="7"/>
        <end position="242"/>
    </location>
</feature>
<evidence type="ECO:0000259" key="7">
    <source>
        <dbReference type="PROSITE" id="PS51918"/>
    </source>
</evidence>
<dbReference type="SFLD" id="SFLDS00029">
    <property type="entry name" value="Radical_SAM"/>
    <property type="match status" value="1"/>
</dbReference>
<dbReference type="CDD" id="cd01335">
    <property type="entry name" value="Radical_SAM"/>
    <property type="match status" value="1"/>
</dbReference>
<dbReference type="SFLD" id="SFLDG01083">
    <property type="entry name" value="Uncharacterised_Radical_SAM_Su"/>
    <property type="match status" value="1"/>
</dbReference>
<evidence type="ECO:0000256" key="2">
    <source>
        <dbReference type="ARBA" id="ARBA00022485"/>
    </source>
</evidence>
<dbReference type="KEGG" id="dao:Desac_2419"/>
<dbReference type="InterPro" id="IPR040084">
    <property type="entry name" value="GTPase_Obg"/>
</dbReference>
<dbReference type="GO" id="GO:0003824">
    <property type="term" value="F:catalytic activity"/>
    <property type="evidence" value="ECO:0007669"/>
    <property type="project" value="InterPro"/>
</dbReference>
<dbReference type="Gene3D" id="3.20.20.70">
    <property type="entry name" value="Aldolase class I"/>
    <property type="match status" value="1"/>
</dbReference>
<evidence type="ECO:0000256" key="4">
    <source>
        <dbReference type="ARBA" id="ARBA00022723"/>
    </source>
</evidence>
<gene>
    <name evidence="8" type="ordered locus">Desac_2419</name>
</gene>
<proteinExistence type="predicted"/>
<dbReference type="SUPFAM" id="SSF46785">
    <property type="entry name" value="Winged helix' DNA-binding domain"/>
    <property type="match status" value="1"/>
</dbReference>
<evidence type="ECO:0000256" key="5">
    <source>
        <dbReference type="ARBA" id="ARBA00023004"/>
    </source>
</evidence>
<dbReference type="RefSeq" id="WP_013707349.1">
    <property type="nucleotide sequence ID" value="NC_015388.1"/>
</dbReference>
<protein>
    <submittedName>
        <fullName evidence="8">Radical SAM domain protein</fullName>
    </submittedName>
</protein>
<evidence type="ECO:0000256" key="6">
    <source>
        <dbReference type="ARBA" id="ARBA00023014"/>
    </source>
</evidence>
<evidence type="ECO:0000313" key="8">
    <source>
        <dbReference type="EMBL" id="AEB10240.1"/>
    </source>
</evidence>
<evidence type="ECO:0000256" key="1">
    <source>
        <dbReference type="ARBA" id="ARBA00001966"/>
    </source>
</evidence>
<dbReference type="GO" id="GO:0051539">
    <property type="term" value="F:4 iron, 4 sulfur cluster binding"/>
    <property type="evidence" value="ECO:0007669"/>
    <property type="project" value="UniProtKB-KW"/>
</dbReference>